<dbReference type="HOGENOM" id="CLU_198497_0_0_1"/>
<evidence type="ECO:0000313" key="2">
    <source>
        <dbReference type="EMBL" id="KIM95538.1"/>
    </source>
</evidence>
<accession>A0A0C3C9F1</accession>
<dbReference type="Proteomes" id="UP000054321">
    <property type="component" value="Unassembled WGS sequence"/>
</dbReference>
<dbReference type="EMBL" id="KN832886">
    <property type="protein sequence ID" value="KIM95538.1"/>
    <property type="molecule type" value="Genomic_DNA"/>
</dbReference>
<keyword evidence="3" id="KW-1185">Reference proteome</keyword>
<gene>
    <name evidence="2" type="ORF">OIDMADRAFT_59335</name>
</gene>
<feature type="signal peptide" evidence="1">
    <location>
        <begin position="1"/>
        <end position="17"/>
    </location>
</feature>
<reference evidence="2 3" key="1">
    <citation type="submission" date="2014-04" db="EMBL/GenBank/DDBJ databases">
        <authorList>
            <consortium name="DOE Joint Genome Institute"/>
            <person name="Kuo A."/>
            <person name="Martino E."/>
            <person name="Perotto S."/>
            <person name="Kohler A."/>
            <person name="Nagy L.G."/>
            <person name="Floudas D."/>
            <person name="Copeland A."/>
            <person name="Barry K.W."/>
            <person name="Cichocki N."/>
            <person name="Veneault-Fourrey C."/>
            <person name="LaButti K."/>
            <person name="Lindquist E.A."/>
            <person name="Lipzen A."/>
            <person name="Lundell T."/>
            <person name="Morin E."/>
            <person name="Murat C."/>
            <person name="Sun H."/>
            <person name="Tunlid A."/>
            <person name="Henrissat B."/>
            <person name="Grigoriev I.V."/>
            <person name="Hibbett D.S."/>
            <person name="Martin F."/>
            <person name="Nordberg H.P."/>
            <person name="Cantor M.N."/>
            <person name="Hua S.X."/>
        </authorList>
    </citation>
    <scope>NUCLEOTIDE SEQUENCE [LARGE SCALE GENOMIC DNA]</scope>
    <source>
        <strain evidence="2 3">Zn</strain>
    </source>
</reference>
<name>A0A0C3C9F1_OIDMZ</name>
<evidence type="ECO:0000256" key="1">
    <source>
        <dbReference type="SAM" id="SignalP"/>
    </source>
</evidence>
<proteinExistence type="predicted"/>
<feature type="chain" id="PRO_5002162267" evidence="1">
    <location>
        <begin position="18"/>
        <end position="77"/>
    </location>
</feature>
<organism evidence="2 3">
    <name type="scientific">Oidiodendron maius (strain Zn)</name>
    <dbReference type="NCBI Taxonomy" id="913774"/>
    <lineage>
        <taxon>Eukaryota</taxon>
        <taxon>Fungi</taxon>
        <taxon>Dikarya</taxon>
        <taxon>Ascomycota</taxon>
        <taxon>Pezizomycotina</taxon>
        <taxon>Leotiomycetes</taxon>
        <taxon>Leotiomycetes incertae sedis</taxon>
        <taxon>Myxotrichaceae</taxon>
        <taxon>Oidiodendron</taxon>
    </lineage>
</organism>
<dbReference type="AlphaFoldDB" id="A0A0C3C9F1"/>
<protein>
    <submittedName>
        <fullName evidence="2">Uncharacterized protein</fullName>
    </submittedName>
</protein>
<keyword evidence="1" id="KW-0732">Signal</keyword>
<dbReference type="OrthoDB" id="3505889at2759"/>
<reference evidence="3" key="2">
    <citation type="submission" date="2015-01" db="EMBL/GenBank/DDBJ databases">
        <title>Evolutionary Origins and Diversification of the Mycorrhizal Mutualists.</title>
        <authorList>
            <consortium name="DOE Joint Genome Institute"/>
            <consortium name="Mycorrhizal Genomics Consortium"/>
            <person name="Kohler A."/>
            <person name="Kuo A."/>
            <person name="Nagy L.G."/>
            <person name="Floudas D."/>
            <person name="Copeland A."/>
            <person name="Barry K.W."/>
            <person name="Cichocki N."/>
            <person name="Veneault-Fourrey C."/>
            <person name="LaButti K."/>
            <person name="Lindquist E.A."/>
            <person name="Lipzen A."/>
            <person name="Lundell T."/>
            <person name="Morin E."/>
            <person name="Murat C."/>
            <person name="Riley R."/>
            <person name="Ohm R."/>
            <person name="Sun H."/>
            <person name="Tunlid A."/>
            <person name="Henrissat B."/>
            <person name="Grigoriev I.V."/>
            <person name="Hibbett D.S."/>
            <person name="Martin F."/>
        </authorList>
    </citation>
    <scope>NUCLEOTIDE SEQUENCE [LARGE SCALE GENOMIC DNA]</scope>
    <source>
        <strain evidence="3">Zn</strain>
    </source>
</reference>
<evidence type="ECO:0000313" key="3">
    <source>
        <dbReference type="Proteomes" id="UP000054321"/>
    </source>
</evidence>
<sequence>MQFSIVMLAVFGTLAVANPFSIYPNLAKRDACGAGCGAQPNDACCSVQGCCYPCKEGSDADCAPEVTERSLLETVVV</sequence>
<dbReference type="InParanoid" id="A0A0C3C9F1"/>